<dbReference type="InterPro" id="IPR029071">
    <property type="entry name" value="Ubiquitin-like_domsf"/>
</dbReference>
<dbReference type="GO" id="GO:0031032">
    <property type="term" value="P:actomyosin structure organization"/>
    <property type="evidence" value="ECO:0007669"/>
    <property type="project" value="TreeGrafter"/>
</dbReference>
<keyword evidence="2" id="KW-0963">Cytoplasm</keyword>
<keyword evidence="5" id="KW-0206">Cytoskeleton</keyword>
<dbReference type="InterPro" id="IPR035963">
    <property type="entry name" value="FERM_2"/>
</dbReference>
<dbReference type="Pfam" id="PF09380">
    <property type="entry name" value="FERM_C"/>
    <property type="match status" value="1"/>
</dbReference>
<dbReference type="InterPro" id="IPR000798">
    <property type="entry name" value="Ez/rad/moesin-like"/>
</dbReference>
<dbReference type="Pfam" id="PF08736">
    <property type="entry name" value="FA"/>
    <property type="match status" value="1"/>
</dbReference>
<protein>
    <submittedName>
        <fullName evidence="8">Erythrocyte membrane protein band 4.1 like 3</fullName>
    </submittedName>
</protein>
<evidence type="ECO:0000256" key="3">
    <source>
        <dbReference type="ARBA" id="ARBA00022553"/>
    </source>
</evidence>
<evidence type="ECO:0000256" key="1">
    <source>
        <dbReference type="ARBA" id="ARBA00004245"/>
    </source>
</evidence>
<dbReference type="InterPro" id="IPR011993">
    <property type="entry name" value="PH-like_dom_sf"/>
</dbReference>
<dbReference type="InterPro" id="IPR007477">
    <property type="entry name" value="SAB_dom"/>
</dbReference>
<sequence length="601" mass="68329">TAQLEEDQVSHRSSTSRLSRSPLRGVKKLKNMQCKVTLLDGTDYTLTVEKRAKGQVLFDKVCDHLNLLEKDYFGITYRDIENQKNWLDPSKELKKQIRTGPWNFAFNVKFYPPDPSQLSEDITRYYLCLQLRDDVVSGRLPCSFATHTVLGSYTVQSELGDYEPEELGSDYISELRFAPNQTKELEEKVMELHKTYKGMTPAEAEMHFLENAKKLSMYGVDLHHAKDSEGVEIMLGVCASGLLIYRDRLRINRFAWPKVLKISYKRNNFYIKIRPGEFEQFESTIGFKLPNHRAAKRLWKVCVEHHTFFRLVSPEAPPKKFLGLGSKFRYSGRTQAQTRRASSQIIRPAPFFERSSSKRYNMSRSLDGAPIMENHETLMKDSGTDAAGKVIAKGDLITTVTPEKKAEEEKAEQEDTQVEAEGTTEPTPSTPLRQEKKPPEELVKHQTNISELKRSFLEAEACIPGMTEWEKRLSSSPARSPKADDAPMIEPLLPQDVSCRPQQTNNTCVCVCSMTSPRSLIQTIIHTEIQNFLLSVDQTVKGGISETRIEKRIVITGDADIDHDQALAQAIKEAKQQHPDMSVTKVVVHKETEITPEEGED</sequence>
<dbReference type="CDD" id="cd13184">
    <property type="entry name" value="FERM_C_4_1_family"/>
    <property type="match status" value="1"/>
</dbReference>
<feature type="compositionally biased region" description="Acidic residues" evidence="6">
    <location>
        <begin position="409"/>
        <end position="418"/>
    </location>
</feature>
<dbReference type="SMART" id="SM01195">
    <property type="entry name" value="FA"/>
    <property type="match status" value="1"/>
</dbReference>
<accession>A0A668AV01</accession>
<keyword evidence="9" id="KW-1185">Reference proteome</keyword>
<dbReference type="GeneTree" id="ENSGT00940000157047"/>
<reference evidence="8" key="3">
    <citation type="submission" date="2025-09" db="UniProtKB">
        <authorList>
            <consortium name="Ensembl"/>
        </authorList>
    </citation>
    <scope>IDENTIFICATION</scope>
</reference>
<dbReference type="InterPro" id="IPR019747">
    <property type="entry name" value="FERM_CS"/>
</dbReference>
<feature type="region of interest" description="Disordered" evidence="6">
    <location>
        <begin position="470"/>
        <end position="489"/>
    </location>
</feature>
<dbReference type="GO" id="GO:0005856">
    <property type="term" value="C:cytoskeleton"/>
    <property type="evidence" value="ECO:0007669"/>
    <property type="project" value="UniProtKB-SubCell"/>
</dbReference>
<feature type="domain" description="FERM" evidence="7">
    <location>
        <begin position="32"/>
        <end position="313"/>
    </location>
</feature>
<dbReference type="Pfam" id="PF00373">
    <property type="entry name" value="FERM_M"/>
    <property type="match status" value="1"/>
</dbReference>
<dbReference type="InterPro" id="IPR018980">
    <property type="entry name" value="FERM_PH-like_C"/>
</dbReference>
<keyword evidence="3" id="KW-0597">Phosphoprotein</keyword>
<dbReference type="PROSITE" id="PS50057">
    <property type="entry name" value="FERM_3"/>
    <property type="match status" value="1"/>
</dbReference>
<evidence type="ECO:0000256" key="2">
    <source>
        <dbReference type="ARBA" id="ARBA00022490"/>
    </source>
</evidence>
<dbReference type="GO" id="GO:0005886">
    <property type="term" value="C:plasma membrane"/>
    <property type="evidence" value="ECO:0007669"/>
    <property type="project" value="TreeGrafter"/>
</dbReference>
<dbReference type="InterPro" id="IPR014847">
    <property type="entry name" value="FA"/>
</dbReference>
<feature type="compositionally biased region" description="Basic and acidic residues" evidence="6">
    <location>
        <begin position="433"/>
        <end position="444"/>
    </location>
</feature>
<dbReference type="InterPro" id="IPR019749">
    <property type="entry name" value="Band_41_domain"/>
</dbReference>
<dbReference type="Gene3D" id="3.10.20.90">
    <property type="entry name" value="Phosphatidylinositol 3-kinase Catalytic Subunit, Chain A, domain 1"/>
    <property type="match status" value="1"/>
</dbReference>
<proteinExistence type="predicted"/>
<evidence type="ECO:0000256" key="4">
    <source>
        <dbReference type="ARBA" id="ARBA00023203"/>
    </source>
</evidence>
<evidence type="ECO:0000259" key="7">
    <source>
        <dbReference type="PROSITE" id="PS50057"/>
    </source>
</evidence>
<dbReference type="PANTHER" id="PTHR23280">
    <property type="entry name" value="4.1 G PROTEIN"/>
    <property type="match status" value="1"/>
</dbReference>
<reference evidence="8" key="2">
    <citation type="submission" date="2025-08" db="UniProtKB">
        <authorList>
            <consortium name="Ensembl"/>
        </authorList>
    </citation>
    <scope>IDENTIFICATION</scope>
</reference>
<comment type="subcellular location">
    <subcellularLocation>
        <location evidence="1">Cytoplasm</location>
        <location evidence="1">Cytoskeleton</location>
    </subcellularLocation>
</comment>
<dbReference type="FunFam" id="1.20.80.10:FF:000001">
    <property type="entry name" value="Erythrocyte membrane protein band 4.1"/>
    <property type="match status" value="1"/>
</dbReference>
<evidence type="ECO:0000313" key="8">
    <source>
        <dbReference type="Ensembl" id="ENSMMDP00005053249.1"/>
    </source>
</evidence>
<dbReference type="PIRSF" id="PIRSF002304">
    <property type="entry name" value="Membrane_skeletal_4_1"/>
    <property type="match status" value="1"/>
</dbReference>
<dbReference type="PROSITE" id="PS00661">
    <property type="entry name" value="FERM_2"/>
    <property type="match status" value="1"/>
</dbReference>
<dbReference type="FunFam" id="3.10.20.90:FF:000002">
    <property type="entry name" value="Erythrocyte protein band 4.1-like 3"/>
    <property type="match status" value="1"/>
</dbReference>
<dbReference type="AlphaFoldDB" id="A0A668AV01"/>
<reference evidence="8" key="1">
    <citation type="submission" date="2019-06" db="EMBL/GenBank/DDBJ databases">
        <authorList>
            <consortium name="Wellcome Sanger Institute Data Sharing"/>
        </authorList>
    </citation>
    <scope>NUCLEOTIDE SEQUENCE [LARGE SCALE GENOMIC DNA]</scope>
</reference>
<dbReference type="PRINTS" id="PR00661">
    <property type="entry name" value="ERMFAMILY"/>
</dbReference>
<dbReference type="Ensembl" id="ENSMMDT00005054282.1">
    <property type="protein sequence ID" value="ENSMMDP00005053249.1"/>
    <property type="gene ID" value="ENSMMDG00005023433.1"/>
</dbReference>
<feature type="region of interest" description="Disordered" evidence="6">
    <location>
        <begin position="1"/>
        <end position="22"/>
    </location>
</feature>
<dbReference type="Gene3D" id="1.20.80.10">
    <property type="match status" value="1"/>
</dbReference>
<evidence type="ECO:0000256" key="6">
    <source>
        <dbReference type="SAM" id="MobiDB-lite"/>
    </source>
</evidence>
<gene>
    <name evidence="8" type="primary">EPB41L3</name>
</gene>
<dbReference type="PRINTS" id="PR00935">
    <property type="entry name" value="BAND41"/>
</dbReference>
<dbReference type="CDD" id="cd14473">
    <property type="entry name" value="FERM_B-lobe"/>
    <property type="match status" value="1"/>
</dbReference>
<feature type="region of interest" description="Disordered" evidence="6">
    <location>
        <begin position="400"/>
        <end position="448"/>
    </location>
</feature>
<dbReference type="PANTHER" id="PTHR23280:SF20">
    <property type="entry name" value="BAND 4.1-LIKE PROTEIN 3"/>
    <property type="match status" value="1"/>
</dbReference>
<dbReference type="InterPro" id="IPR019748">
    <property type="entry name" value="FERM_central"/>
</dbReference>
<keyword evidence="4" id="KW-0009">Actin-binding</keyword>
<dbReference type="InterPro" id="IPR000299">
    <property type="entry name" value="FERM_domain"/>
</dbReference>
<dbReference type="Gene3D" id="2.30.29.30">
    <property type="entry name" value="Pleckstrin-homology domain (PH domain)/Phosphotyrosine-binding domain (PTB)"/>
    <property type="match status" value="1"/>
</dbReference>
<evidence type="ECO:0000313" key="9">
    <source>
        <dbReference type="Proteomes" id="UP000472263"/>
    </source>
</evidence>
<dbReference type="Pfam" id="PF04382">
    <property type="entry name" value="SAB"/>
    <property type="match status" value="1"/>
</dbReference>
<name>A0A668AV01_9TELE</name>
<organism evidence="8 9">
    <name type="scientific">Myripristis murdjan</name>
    <name type="common">pinecone soldierfish</name>
    <dbReference type="NCBI Taxonomy" id="586833"/>
    <lineage>
        <taxon>Eukaryota</taxon>
        <taxon>Metazoa</taxon>
        <taxon>Chordata</taxon>
        <taxon>Craniata</taxon>
        <taxon>Vertebrata</taxon>
        <taxon>Euteleostomi</taxon>
        <taxon>Actinopterygii</taxon>
        <taxon>Neopterygii</taxon>
        <taxon>Teleostei</taxon>
        <taxon>Neoteleostei</taxon>
        <taxon>Acanthomorphata</taxon>
        <taxon>Holocentriformes</taxon>
        <taxon>Holocentridae</taxon>
        <taxon>Myripristis</taxon>
    </lineage>
</organism>
<dbReference type="SUPFAM" id="SSF50729">
    <property type="entry name" value="PH domain-like"/>
    <property type="match status" value="1"/>
</dbReference>
<evidence type="ECO:0000256" key="5">
    <source>
        <dbReference type="ARBA" id="ARBA00023212"/>
    </source>
</evidence>
<dbReference type="GO" id="GO:0030866">
    <property type="term" value="P:cortical actin cytoskeleton organization"/>
    <property type="evidence" value="ECO:0007669"/>
    <property type="project" value="InterPro"/>
</dbReference>
<dbReference type="InterPro" id="IPR014352">
    <property type="entry name" value="FERM/acyl-CoA-bd_prot_sf"/>
</dbReference>
<dbReference type="GO" id="GO:0003779">
    <property type="term" value="F:actin binding"/>
    <property type="evidence" value="ECO:0007669"/>
    <property type="project" value="UniProtKB-KW"/>
</dbReference>
<dbReference type="Proteomes" id="UP000472263">
    <property type="component" value="Chromosome 17"/>
</dbReference>
<dbReference type="GO" id="GO:0005198">
    <property type="term" value="F:structural molecule activity"/>
    <property type="evidence" value="ECO:0007669"/>
    <property type="project" value="InterPro"/>
</dbReference>
<dbReference type="InterPro" id="IPR018979">
    <property type="entry name" value="FERM_N"/>
</dbReference>
<dbReference type="SUPFAM" id="SSF47031">
    <property type="entry name" value="Second domain of FERM"/>
    <property type="match status" value="1"/>
</dbReference>
<dbReference type="Pfam" id="PF09379">
    <property type="entry name" value="FERM_N"/>
    <property type="match status" value="1"/>
</dbReference>
<dbReference type="InterPro" id="IPR008379">
    <property type="entry name" value="Band_4.1_C"/>
</dbReference>
<dbReference type="SMART" id="SM00295">
    <property type="entry name" value="B41"/>
    <property type="match status" value="1"/>
</dbReference>
<dbReference type="PROSITE" id="PS00660">
    <property type="entry name" value="FERM_1"/>
    <property type="match status" value="1"/>
</dbReference>
<dbReference type="Pfam" id="PF05902">
    <property type="entry name" value="4_1_CTD"/>
    <property type="match status" value="1"/>
</dbReference>
<feature type="compositionally biased region" description="Low complexity" evidence="6">
    <location>
        <begin position="11"/>
        <end position="22"/>
    </location>
</feature>
<dbReference type="SMART" id="SM01196">
    <property type="entry name" value="FERM_C"/>
    <property type="match status" value="1"/>
</dbReference>
<dbReference type="SUPFAM" id="SSF54236">
    <property type="entry name" value="Ubiquitin-like"/>
    <property type="match status" value="1"/>
</dbReference>
<dbReference type="FunFam" id="2.30.29.30:FF:000001">
    <property type="entry name" value="Erythrocyte membrane protein band 4.1"/>
    <property type="match status" value="1"/>
</dbReference>